<evidence type="ECO:0008006" key="3">
    <source>
        <dbReference type="Google" id="ProtNLM"/>
    </source>
</evidence>
<comment type="caution">
    <text evidence="1">The sequence shown here is derived from an EMBL/GenBank/DDBJ whole genome shotgun (WGS) entry which is preliminary data.</text>
</comment>
<sequence>MRRILLRNNEGDFIAIMNIELSDHLVFSLYFDQKGISHV</sequence>
<name>A0AAV3B4N8_YERPE</name>
<reference evidence="1 2" key="1">
    <citation type="submission" date="2008-01" db="EMBL/GenBank/DDBJ databases">
        <title>Yersinia pestis Strain IP275 project at JCVI/TIGR.</title>
        <authorList>
            <person name="Ravel J."/>
            <person name="Eppinger M."/>
            <person name="Fricke W.F."/>
            <person name="Rosovitz M."/>
            <person name="Lindler L.E."/>
            <person name="Bearden S."/>
            <person name="Shriefer M."/>
        </authorList>
    </citation>
    <scope>NUCLEOTIDE SEQUENCE [LARGE SCALE GENOMIC DNA]</scope>
    <source>
        <strain evidence="1 2">IP275</strain>
    </source>
</reference>
<gene>
    <name evidence="1" type="ORF">YPIP275_0790</name>
</gene>
<dbReference type="AlphaFoldDB" id="A0AAV3B4N8"/>
<proteinExistence type="predicted"/>
<dbReference type="EMBL" id="AAOS02000038">
    <property type="protein sequence ID" value="EDR30605.1"/>
    <property type="molecule type" value="Genomic_DNA"/>
</dbReference>
<reference evidence="1 2" key="2">
    <citation type="submission" date="2010-03" db="EMBL/GenBank/DDBJ databases">
        <authorList>
            <person name="Payne S.H."/>
            <person name="Sutton G.G."/>
        </authorList>
    </citation>
    <scope>NUCLEOTIDE SEQUENCE [LARGE SCALE GENOMIC DNA]</scope>
    <source>
        <strain evidence="1 2">IP275</strain>
    </source>
</reference>
<organism evidence="1 2">
    <name type="scientific">Yersinia pestis biovar Orientalis str. IP275</name>
    <dbReference type="NCBI Taxonomy" id="373665"/>
    <lineage>
        <taxon>Bacteria</taxon>
        <taxon>Pseudomonadati</taxon>
        <taxon>Pseudomonadota</taxon>
        <taxon>Gammaproteobacteria</taxon>
        <taxon>Enterobacterales</taxon>
        <taxon>Yersiniaceae</taxon>
        <taxon>Yersinia</taxon>
    </lineage>
</organism>
<evidence type="ECO:0000313" key="2">
    <source>
        <dbReference type="Proteomes" id="UP000004430"/>
    </source>
</evidence>
<accession>A0AAV3B4N8</accession>
<evidence type="ECO:0000313" key="1">
    <source>
        <dbReference type="EMBL" id="EDR30605.1"/>
    </source>
</evidence>
<dbReference type="Proteomes" id="UP000004430">
    <property type="component" value="Unassembled WGS sequence"/>
</dbReference>
<protein>
    <recommendedName>
        <fullName evidence="3">Transposase</fullName>
    </recommendedName>
</protein>